<comment type="caution">
    <text evidence="1">The sequence shown here is derived from an EMBL/GenBank/DDBJ whole genome shotgun (WGS) entry which is preliminary data.</text>
</comment>
<keyword evidence="2" id="KW-1185">Reference proteome</keyword>
<evidence type="ECO:0000313" key="1">
    <source>
        <dbReference type="EMBL" id="KAL2044856.1"/>
    </source>
</evidence>
<name>A0ABR4AJ18_9LECA</name>
<sequence>MCRTKFSRHPKCKHWSVEITDPCDEDRTFGNCPKFNDGKLKALNPAKHPRVMAEEGQCPKCDKEGIYDGDMIRMVRGVVTGYRLGLGRNESDCGVDLLRPKGMYRTRKKRVEGEYAFCTIM</sequence>
<proteinExistence type="predicted"/>
<protein>
    <submittedName>
        <fullName evidence="1">Uncharacterized protein</fullName>
    </submittedName>
</protein>
<reference evidence="1 2" key="1">
    <citation type="submission" date="2024-09" db="EMBL/GenBank/DDBJ databases">
        <title>Rethinking Asexuality: The Enigmatic Case of Functional Sexual Genes in Lepraria (Stereocaulaceae).</title>
        <authorList>
            <person name="Doellman M."/>
            <person name="Sun Y."/>
            <person name="Barcenas-Pena A."/>
            <person name="Lumbsch H.T."/>
            <person name="Grewe F."/>
        </authorList>
    </citation>
    <scope>NUCLEOTIDE SEQUENCE [LARGE SCALE GENOMIC DNA]</scope>
    <source>
        <strain evidence="1 2">Mercado 3170</strain>
    </source>
</reference>
<dbReference type="Proteomes" id="UP001590950">
    <property type="component" value="Unassembled WGS sequence"/>
</dbReference>
<evidence type="ECO:0000313" key="2">
    <source>
        <dbReference type="Proteomes" id="UP001590950"/>
    </source>
</evidence>
<gene>
    <name evidence="1" type="ORF">N7G274_002631</name>
</gene>
<accession>A0ABR4AJ18</accession>
<organism evidence="1 2">
    <name type="scientific">Stereocaulon virgatum</name>
    <dbReference type="NCBI Taxonomy" id="373712"/>
    <lineage>
        <taxon>Eukaryota</taxon>
        <taxon>Fungi</taxon>
        <taxon>Dikarya</taxon>
        <taxon>Ascomycota</taxon>
        <taxon>Pezizomycotina</taxon>
        <taxon>Lecanoromycetes</taxon>
        <taxon>OSLEUM clade</taxon>
        <taxon>Lecanoromycetidae</taxon>
        <taxon>Lecanorales</taxon>
        <taxon>Lecanorineae</taxon>
        <taxon>Stereocaulaceae</taxon>
        <taxon>Stereocaulon</taxon>
    </lineage>
</organism>
<dbReference type="EMBL" id="JBEFKJ010000008">
    <property type="protein sequence ID" value="KAL2044856.1"/>
    <property type="molecule type" value="Genomic_DNA"/>
</dbReference>